<protein>
    <recommendedName>
        <fullName evidence="4 9">LL-diaminopimelate aminotransferase</fullName>
        <ecNumber evidence="3 9">2.6.1.83</ecNumber>
    </recommendedName>
</protein>
<dbReference type="GO" id="GO:0009089">
    <property type="term" value="P:lysine biosynthetic process via diaminopimelate"/>
    <property type="evidence" value="ECO:0007669"/>
    <property type="project" value="UniProtKB-UniPathway"/>
</dbReference>
<dbReference type="InterPro" id="IPR004839">
    <property type="entry name" value="Aminotransferase_I/II_large"/>
</dbReference>
<dbReference type="HAMAP" id="MF_01642">
    <property type="entry name" value="DapL_aminotrans_1"/>
    <property type="match status" value="1"/>
</dbReference>
<dbReference type="GO" id="GO:0010285">
    <property type="term" value="F:L,L-diaminopimelate aminotransferase activity"/>
    <property type="evidence" value="ECO:0007669"/>
    <property type="project" value="UniProtKB-EC"/>
</dbReference>
<evidence type="ECO:0000256" key="5">
    <source>
        <dbReference type="ARBA" id="ARBA00022576"/>
    </source>
</evidence>
<reference evidence="11 12" key="1">
    <citation type="journal article" date="2009" name="Stand. Genomic Sci.">
        <title>Complete genome sequence of Kytococcus sedentarius type strain (541).</title>
        <authorList>
            <person name="Sims D."/>
            <person name="Brettin T."/>
            <person name="Detter J.C."/>
            <person name="Han C."/>
            <person name="Lapidus A."/>
            <person name="Copeland A."/>
            <person name="Glavina Del Rio T."/>
            <person name="Nolan M."/>
            <person name="Chen F."/>
            <person name="Lucas S."/>
            <person name="Tice H."/>
            <person name="Cheng J.F."/>
            <person name="Bruce D."/>
            <person name="Goodwin L."/>
            <person name="Pitluck S."/>
            <person name="Ovchinnikova G."/>
            <person name="Pati A."/>
            <person name="Ivanova N."/>
            <person name="Mavrommatis K."/>
            <person name="Chen A."/>
            <person name="Palaniappan K."/>
            <person name="D'haeseleer P."/>
            <person name="Chain P."/>
            <person name="Bristow J."/>
            <person name="Eisen J.A."/>
            <person name="Markowitz V."/>
            <person name="Hugenholtz P."/>
            <person name="Schneider S."/>
            <person name="Goker M."/>
            <person name="Pukall R."/>
            <person name="Kyrpides N.C."/>
            <person name="Klenk H.P."/>
        </authorList>
    </citation>
    <scope>NUCLEOTIDE SEQUENCE [LARGE SCALE GENOMIC DNA]</scope>
    <source>
        <strain evidence="12">ATCC 14392 / DSM 20547 / JCM 11482 / CCUG 33030 / NBRC 15357 / NCTC 11040 / CCM 314 / 541</strain>
    </source>
</reference>
<dbReference type="RefSeq" id="WP_012801591.1">
    <property type="nucleotide sequence ID" value="NC_013169.1"/>
</dbReference>
<keyword evidence="12" id="KW-1185">Reference proteome</keyword>
<dbReference type="EMBL" id="CP001686">
    <property type="protein sequence ID" value="ACV05172.1"/>
    <property type="molecule type" value="Genomic_DNA"/>
</dbReference>
<dbReference type="UniPathway" id="UPA00034">
    <property type="reaction ID" value="UER00466"/>
</dbReference>
<feature type="domain" description="Aminotransferase class I/classII large" evidence="10">
    <location>
        <begin position="38"/>
        <end position="405"/>
    </location>
</feature>
<proteinExistence type="inferred from homology"/>
<dbReference type="NCBIfam" id="TIGR03542">
    <property type="entry name" value="DAPAT_plant"/>
    <property type="match status" value="1"/>
</dbReference>
<evidence type="ECO:0000313" key="11">
    <source>
        <dbReference type="EMBL" id="ACV05172.1"/>
    </source>
</evidence>
<dbReference type="AlphaFoldDB" id="C7NIU7"/>
<dbReference type="CDD" id="cd00609">
    <property type="entry name" value="AAT_like"/>
    <property type="match status" value="1"/>
</dbReference>
<dbReference type="Proteomes" id="UP000006666">
    <property type="component" value="Chromosome"/>
</dbReference>
<comment type="pathway">
    <text evidence="2">Amino-acid biosynthesis; L-lysine biosynthesis via DAP pathway; LL-2,6-diaminopimelate from (S)-tetrahydrodipicolinate (aminotransferase route): step 1/1.</text>
</comment>
<dbReference type="GO" id="GO:0030170">
    <property type="term" value="F:pyridoxal phosphate binding"/>
    <property type="evidence" value="ECO:0007669"/>
    <property type="project" value="UniProtKB-UniRule"/>
</dbReference>
<dbReference type="InterPro" id="IPR015421">
    <property type="entry name" value="PyrdxlP-dep_Trfase_major"/>
</dbReference>
<evidence type="ECO:0000256" key="9">
    <source>
        <dbReference type="NCBIfam" id="TIGR03542"/>
    </source>
</evidence>
<sequence>MARINPTYRTLSAGYLFPEIARRVREFEQSHPVASVHRLGIGNTTQPLTPTVVAGLHQRVVALSTAAGYSGYGDEQGESALREAIVAQYARRGVELDPSEVFVSDGAKADAANLQGLFAPDSVVAVQNPAYPVYVDSTVVHGRTGEPDQATGAYAGIVLLEGSPENDWLAEPPADGTTADVVYLCSPNNPTGAVATHEQLAAWVAWAREHDAVILFDAAYADYITDDSLPRSIYEVPGATECAIELTSLSKTAGFTGVRLGWSIVPRALRVADSEPGELNRMWNRRQSTFFNGASNIAQSGAVAALSDAGRAESAELVAGYMANAATIRDALVSMGLEVTGGDNAPYLWVRCPQGLGSWEFFDRLLEQAQVVVTPGVGFGSAGEGYVRFSAFGQAEDIEAAVASLRNHADALLAPAPSAAPVAG</sequence>
<dbReference type="KEGG" id="kse:Ksed_00770"/>
<evidence type="ECO:0000256" key="7">
    <source>
        <dbReference type="ARBA" id="ARBA00022898"/>
    </source>
</evidence>
<dbReference type="eggNOG" id="COG0436">
    <property type="taxonomic scope" value="Bacteria"/>
</dbReference>
<dbReference type="Gene3D" id="3.90.1150.10">
    <property type="entry name" value="Aspartate Aminotransferase, domain 1"/>
    <property type="match status" value="1"/>
</dbReference>
<evidence type="ECO:0000256" key="4">
    <source>
        <dbReference type="ARBA" id="ARBA00018052"/>
    </source>
</evidence>
<keyword evidence="5 11" id="KW-0032">Aminotransferase</keyword>
<evidence type="ECO:0000313" key="12">
    <source>
        <dbReference type="Proteomes" id="UP000006666"/>
    </source>
</evidence>
<dbReference type="HOGENOM" id="CLU_051433_0_0_11"/>
<keyword evidence="7" id="KW-0663">Pyridoxal phosphate</keyword>
<dbReference type="PANTHER" id="PTHR43144">
    <property type="entry name" value="AMINOTRANSFERASE"/>
    <property type="match status" value="1"/>
</dbReference>
<dbReference type="InterPro" id="IPR015424">
    <property type="entry name" value="PyrdxlP-dep_Trfase"/>
</dbReference>
<dbReference type="Pfam" id="PF00155">
    <property type="entry name" value="Aminotran_1_2"/>
    <property type="match status" value="1"/>
</dbReference>
<evidence type="ECO:0000256" key="3">
    <source>
        <dbReference type="ARBA" id="ARBA00013138"/>
    </source>
</evidence>
<evidence type="ECO:0000256" key="8">
    <source>
        <dbReference type="ARBA" id="ARBA00051934"/>
    </source>
</evidence>
<dbReference type="STRING" id="478801.Ksed_00770"/>
<evidence type="ECO:0000259" key="10">
    <source>
        <dbReference type="Pfam" id="PF00155"/>
    </source>
</evidence>
<organism evidence="11 12">
    <name type="scientific">Kytococcus sedentarius (strain ATCC 14392 / DSM 20547 / JCM 11482 / CCUG 33030 / NBRC 15357 / NCTC 11040 / CCM 314 / 541)</name>
    <name type="common">Micrococcus sedentarius</name>
    <dbReference type="NCBI Taxonomy" id="478801"/>
    <lineage>
        <taxon>Bacteria</taxon>
        <taxon>Bacillati</taxon>
        <taxon>Actinomycetota</taxon>
        <taxon>Actinomycetes</taxon>
        <taxon>Micrococcales</taxon>
        <taxon>Kytococcaceae</taxon>
        <taxon>Kytococcus</taxon>
    </lineage>
</organism>
<dbReference type="FunFam" id="3.40.640.10:FF:000099">
    <property type="entry name" value="LL-diaminopimelate aminotransferase, chloroplastic"/>
    <property type="match status" value="1"/>
</dbReference>
<dbReference type="InterPro" id="IPR019942">
    <property type="entry name" value="DapL/ALD1"/>
</dbReference>
<dbReference type="Gene3D" id="3.40.640.10">
    <property type="entry name" value="Type I PLP-dependent aspartate aminotransferase-like (Major domain)"/>
    <property type="match status" value="1"/>
</dbReference>
<dbReference type="SUPFAM" id="SSF53383">
    <property type="entry name" value="PLP-dependent transferases"/>
    <property type="match status" value="1"/>
</dbReference>
<evidence type="ECO:0000256" key="1">
    <source>
        <dbReference type="ARBA" id="ARBA00001933"/>
    </source>
</evidence>
<dbReference type="InterPro" id="IPR015422">
    <property type="entry name" value="PyrdxlP-dep_Trfase_small"/>
</dbReference>
<comment type="catalytic activity">
    <reaction evidence="8">
        <text>(2S,6S)-2,6-diaminopimelate + 2-oxoglutarate = (S)-2,3,4,5-tetrahydrodipicolinate + L-glutamate + H2O + H(+)</text>
        <dbReference type="Rhea" id="RHEA:23988"/>
        <dbReference type="ChEBI" id="CHEBI:15377"/>
        <dbReference type="ChEBI" id="CHEBI:15378"/>
        <dbReference type="ChEBI" id="CHEBI:16810"/>
        <dbReference type="ChEBI" id="CHEBI:16845"/>
        <dbReference type="ChEBI" id="CHEBI:29985"/>
        <dbReference type="ChEBI" id="CHEBI:57609"/>
        <dbReference type="EC" id="2.6.1.83"/>
    </reaction>
</comment>
<accession>C7NIU7</accession>
<comment type="cofactor">
    <cofactor evidence="1">
        <name>pyridoxal 5'-phosphate</name>
        <dbReference type="ChEBI" id="CHEBI:597326"/>
    </cofactor>
</comment>
<name>C7NIU7_KYTSD</name>
<evidence type="ECO:0000256" key="6">
    <source>
        <dbReference type="ARBA" id="ARBA00022679"/>
    </source>
</evidence>
<keyword evidence="6" id="KW-0808">Transferase</keyword>
<dbReference type="EC" id="2.6.1.83" evidence="3 9"/>
<evidence type="ECO:0000256" key="2">
    <source>
        <dbReference type="ARBA" id="ARBA00004982"/>
    </source>
</evidence>
<gene>
    <name evidence="11" type="ordered locus">Ksed_00770</name>
</gene>